<evidence type="ECO:0000313" key="1">
    <source>
        <dbReference type="EMBL" id="RDK05016.1"/>
    </source>
</evidence>
<dbReference type="PANTHER" id="PTHR42972">
    <property type="entry name" value="TOL-PAL SYSTEM PROTEIN TOLB"/>
    <property type="match status" value="1"/>
</dbReference>
<proteinExistence type="predicted"/>
<dbReference type="AlphaFoldDB" id="A0A370NHC3"/>
<dbReference type="SUPFAM" id="SSF53474">
    <property type="entry name" value="alpha/beta-Hydrolases"/>
    <property type="match status" value="1"/>
</dbReference>
<accession>A0A370NHC3</accession>
<keyword evidence="2" id="KW-1185">Reference proteome</keyword>
<protein>
    <submittedName>
        <fullName evidence="1">Poly(3-hydroxybutyrate) depolymerase</fullName>
    </submittedName>
</protein>
<dbReference type="RefSeq" id="WP_115216484.1">
    <property type="nucleotide sequence ID" value="NZ_QKWJ01000120.1"/>
</dbReference>
<gene>
    <name evidence="1" type="ORF">DN412_39350</name>
</gene>
<comment type="caution">
    <text evidence="1">The sequence shown here is derived from an EMBL/GenBank/DDBJ whole genome shotgun (WGS) entry which is preliminary data.</text>
</comment>
<organism evidence="1 2">
    <name type="scientific">Cupriavidus lacunae</name>
    <dbReference type="NCBI Taxonomy" id="2666307"/>
    <lineage>
        <taxon>Bacteria</taxon>
        <taxon>Pseudomonadati</taxon>
        <taxon>Pseudomonadota</taxon>
        <taxon>Betaproteobacteria</taxon>
        <taxon>Burkholderiales</taxon>
        <taxon>Burkholderiaceae</taxon>
        <taxon>Cupriavidus</taxon>
    </lineage>
</organism>
<dbReference type="PANTHER" id="PTHR42972:SF8">
    <property type="entry name" value="POLYHYDROXYBUTYRATE DEPOLYMERASE"/>
    <property type="match status" value="1"/>
</dbReference>
<dbReference type="InterPro" id="IPR029058">
    <property type="entry name" value="AB_hydrolase_fold"/>
</dbReference>
<evidence type="ECO:0000313" key="2">
    <source>
        <dbReference type="Proteomes" id="UP000255165"/>
    </source>
</evidence>
<reference evidence="2" key="1">
    <citation type="submission" date="2018-06" db="EMBL/GenBank/DDBJ databases">
        <authorList>
            <person name="Feng T."/>
            <person name="Jeon C.O."/>
        </authorList>
    </citation>
    <scope>NUCLEOTIDE SEQUENCE [LARGE SCALE GENOMIC DNA]</scope>
    <source>
        <strain evidence="2">S23</strain>
    </source>
</reference>
<dbReference type="Proteomes" id="UP000255165">
    <property type="component" value="Unassembled WGS sequence"/>
</dbReference>
<dbReference type="Gene3D" id="3.40.50.1820">
    <property type="entry name" value="alpha/beta hydrolase"/>
    <property type="match status" value="2"/>
</dbReference>
<name>A0A370NHC3_9BURK</name>
<sequence>MAGDIDSEVVQLGTYKVEKGKSSISGLSSGAFMTVQMHLAHSSSFCGAGVIAGGPYRCAESFRSASAVAEDAYELNALHLCMNPLVPRTAPNAERLAQLAHQTALDGRIDPIANLAGDRVYIFTGSEDSVVFSTVVERTREFYHLLGVKADDIFYDDSVPAGHSIITDNAEDSPLSTNQPPYINNGSFIQSHNILRHIYGNLLAPSQRLSGRLLRFDQTEFFGNEARASMSKYGYAYVPQAVADGAAARVHIALHGCKQGYNYIDFTFGQSDLASQPPYGNRYITTTGYNSIGDSNNIIVLYPQAEGTDDSLTQNPDGCWDWWGYSSADAERPDYYSRDAIQIRAIHGMLSRLGG</sequence>
<dbReference type="EMBL" id="QKWJ01000120">
    <property type="protein sequence ID" value="RDK05016.1"/>
    <property type="molecule type" value="Genomic_DNA"/>
</dbReference>